<evidence type="ECO:0000256" key="4">
    <source>
        <dbReference type="ARBA" id="ARBA00022679"/>
    </source>
</evidence>
<dbReference type="Gene3D" id="3.90.550.10">
    <property type="entry name" value="Spore Coat Polysaccharide Biosynthesis Protein SpsA, Chain A"/>
    <property type="match status" value="1"/>
</dbReference>
<comment type="function">
    <text evidence="7">Catalyzes the formation of 4-diphosphocytidyl-2-C-methyl-D-erythritol from CTP and 2-C-methyl-D-erythritol 4-phosphate (MEP).</text>
</comment>
<reference evidence="9" key="1">
    <citation type="submission" date="2017-08" db="EMBL/GenBank/DDBJ databases">
        <title>Draft genome sequence of Lactococcus sp. strain Rs-Y01, isolated from the gut of the lower termite Reticulitermes speratus.</title>
        <authorList>
            <person name="Ohkuma M."/>
            <person name="Yuki M."/>
        </authorList>
    </citation>
    <scope>NUCLEOTIDE SEQUENCE [LARGE SCALE GENOMIC DNA]</scope>
    <source>
        <strain evidence="9">Rs-Y01</strain>
    </source>
</reference>
<evidence type="ECO:0000313" key="8">
    <source>
        <dbReference type="EMBL" id="GAX47074.1"/>
    </source>
</evidence>
<dbReference type="InterPro" id="IPR029044">
    <property type="entry name" value="Nucleotide-diphossugar_trans"/>
</dbReference>
<feature type="site" description="Transition state stabilizer" evidence="7">
    <location>
        <position position="28"/>
    </location>
</feature>
<dbReference type="InterPro" id="IPR018294">
    <property type="entry name" value="ISPD_synthase_CS"/>
</dbReference>
<keyword evidence="4 7" id="KW-0808">Transferase</keyword>
<evidence type="ECO:0000256" key="1">
    <source>
        <dbReference type="ARBA" id="ARBA00001282"/>
    </source>
</evidence>
<dbReference type="UniPathway" id="UPA00056">
    <property type="reaction ID" value="UER00093"/>
</dbReference>
<dbReference type="Pfam" id="PF01128">
    <property type="entry name" value="IspD"/>
    <property type="match status" value="1"/>
</dbReference>
<dbReference type="EC" id="2.7.7.60" evidence="7"/>
<feature type="site" description="Transition state stabilizer" evidence="7">
    <location>
        <position position="21"/>
    </location>
</feature>
<dbReference type="NCBIfam" id="TIGR00453">
    <property type="entry name" value="ispD"/>
    <property type="match status" value="1"/>
</dbReference>
<protein>
    <recommendedName>
        <fullName evidence="7">2-C-methyl-D-erythritol 4-phosphate cytidylyltransferase</fullName>
        <ecNumber evidence="7">2.7.7.60</ecNumber>
    </recommendedName>
    <alternativeName>
        <fullName evidence="7">4-diphosphocytidyl-2C-methyl-D-erythritol synthase</fullName>
    </alternativeName>
    <alternativeName>
        <fullName evidence="7">MEP cytidylyltransferase</fullName>
        <shortName evidence="7">MCT</shortName>
    </alternativeName>
</protein>
<evidence type="ECO:0000256" key="3">
    <source>
        <dbReference type="ARBA" id="ARBA00009789"/>
    </source>
</evidence>
<proteinExistence type="inferred from homology"/>
<dbReference type="EMBL" id="BEDT01000001">
    <property type="protein sequence ID" value="GAX47074.1"/>
    <property type="molecule type" value="Genomic_DNA"/>
</dbReference>
<dbReference type="InterPro" id="IPR001228">
    <property type="entry name" value="IspD"/>
</dbReference>
<dbReference type="AlphaFoldDB" id="A0A224XA86"/>
<dbReference type="Proteomes" id="UP000218689">
    <property type="component" value="Unassembled WGS sequence"/>
</dbReference>
<keyword evidence="6 7" id="KW-0414">Isoprene biosynthesis</keyword>
<evidence type="ECO:0000256" key="5">
    <source>
        <dbReference type="ARBA" id="ARBA00022695"/>
    </source>
</evidence>
<dbReference type="PANTHER" id="PTHR32125">
    <property type="entry name" value="2-C-METHYL-D-ERYTHRITOL 4-PHOSPHATE CYTIDYLYLTRANSFERASE, CHLOROPLASTIC"/>
    <property type="match status" value="1"/>
</dbReference>
<accession>A0A224XA86</accession>
<evidence type="ECO:0000256" key="7">
    <source>
        <dbReference type="HAMAP-Rule" id="MF_00108"/>
    </source>
</evidence>
<comment type="catalytic activity">
    <reaction evidence="1 7">
        <text>2-C-methyl-D-erythritol 4-phosphate + CTP + H(+) = 4-CDP-2-C-methyl-D-erythritol + diphosphate</text>
        <dbReference type="Rhea" id="RHEA:13429"/>
        <dbReference type="ChEBI" id="CHEBI:15378"/>
        <dbReference type="ChEBI" id="CHEBI:33019"/>
        <dbReference type="ChEBI" id="CHEBI:37563"/>
        <dbReference type="ChEBI" id="CHEBI:57823"/>
        <dbReference type="ChEBI" id="CHEBI:58262"/>
        <dbReference type="EC" id="2.7.7.60"/>
    </reaction>
</comment>
<sequence length="226" mass="24826">MTGWVQKAYSAILLAAGSGSRMAADRNKIFLRLNDQAIFQYSLDLFLSDADCKQVILVGKDEEKVYFTDFLSDKVCFVVGGAERQDSVRHALTRVSETAVMIHDGARPFVTLSELNALKAHDNAILAVPVKDTIKQINQAGQISQTVPRDKLWGAQTPQFFETSLIQKVHHIAQSKAFLGTDDASLVEVFSDVPVTIVPGSYDNIKITTPEDLIFGRAILANRSNG</sequence>
<comment type="similarity">
    <text evidence="3 7">Belongs to the IspD/TarI cytidylyltransferase family. IspD subfamily.</text>
</comment>
<dbReference type="PROSITE" id="PS01295">
    <property type="entry name" value="ISPD"/>
    <property type="match status" value="1"/>
</dbReference>
<dbReference type="CDD" id="cd02516">
    <property type="entry name" value="CDP-ME_synthetase"/>
    <property type="match status" value="1"/>
</dbReference>
<evidence type="ECO:0000256" key="6">
    <source>
        <dbReference type="ARBA" id="ARBA00023229"/>
    </source>
</evidence>
<dbReference type="PANTHER" id="PTHR32125:SF4">
    <property type="entry name" value="2-C-METHYL-D-ERYTHRITOL 4-PHOSPHATE CYTIDYLYLTRANSFERASE, CHLOROPLASTIC"/>
    <property type="match status" value="1"/>
</dbReference>
<dbReference type="GO" id="GO:0019288">
    <property type="term" value="P:isopentenyl diphosphate biosynthetic process, methylerythritol 4-phosphate pathway"/>
    <property type="evidence" value="ECO:0007669"/>
    <property type="project" value="UniProtKB-UniRule"/>
</dbReference>
<dbReference type="InterPro" id="IPR050088">
    <property type="entry name" value="IspD/TarI_cytidylyltransf_bact"/>
</dbReference>
<dbReference type="OrthoDB" id="9806837at2"/>
<comment type="caution">
    <text evidence="8">The sequence shown here is derived from an EMBL/GenBank/DDBJ whole genome shotgun (WGS) entry which is preliminary data.</text>
</comment>
<dbReference type="SUPFAM" id="SSF53448">
    <property type="entry name" value="Nucleotide-diphospho-sugar transferases"/>
    <property type="match status" value="1"/>
</dbReference>
<dbReference type="InterPro" id="IPR034683">
    <property type="entry name" value="IspD/TarI"/>
</dbReference>
<dbReference type="RefSeq" id="WP_094784123.1">
    <property type="nucleotide sequence ID" value="NZ_BEDT01000001.1"/>
</dbReference>
<evidence type="ECO:0000256" key="2">
    <source>
        <dbReference type="ARBA" id="ARBA00004787"/>
    </source>
</evidence>
<keyword evidence="5 7" id="KW-0548">Nucleotidyltransferase</keyword>
<keyword evidence="9" id="KW-1185">Reference proteome</keyword>
<gene>
    <name evidence="7" type="primary">ispD</name>
    <name evidence="8" type="ORF">RsY01_655</name>
</gene>
<dbReference type="HAMAP" id="MF_00108">
    <property type="entry name" value="IspD"/>
    <property type="match status" value="1"/>
</dbReference>
<organism evidence="8 9">
    <name type="scientific">Pseudolactococcus reticulitermitis</name>
    <dbReference type="NCBI Taxonomy" id="2025039"/>
    <lineage>
        <taxon>Bacteria</taxon>
        <taxon>Bacillati</taxon>
        <taxon>Bacillota</taxon>
        <taxon>Bacilli</taxon>
        <taxon>Lactobacillales</taxon>
        <taxon>Streptococcaceae</taxon>
        <taxon>Pseudolactococcus</taxon>
    </lineage>
</organism>
<feature type="site" description="Positions MEP for the nucleophilic attack" evidence="7">
    <location>
        <position position="149"/>
    </location>
</feature>
<feature type="site" description="Positions MEP for the nucleophilic attack" evidence="7">
    <location>
        <position position="206"/>
    </location>
</feature>
<comment type="pathway">
    <text evidence="2 7">Isoprenoid biosynthesis; isopentenyl diphosphate biosynthesis via DXP pathway; isopentenyl diphosphate from 1-deoxy-D-xylulose 5-phosphate: step 2/6.</text>
</comment>
<evidence type="ECO:0000313" key="9">
    <source>
        <dbReference type="Proteomes" id="UP000218689"/>
    </source>
</evidence>
<dbReference type="FunFam" id="3.90.550.10:FF:000003">
    <property type="entry name" value="2-C-methyl-D-erythritol 4-phosphate cytidylyltransferase"/>
    <property type="match status" value="1"/>
</dbReference>
<name>A0A224XA86_9LACT</name>
<dbReference type="GO" id="GO:0050518">
    <property type="term" value="F:2-C-methyl-D-erythritol 4-phosphate cytidylyltransferase activity"/>
    <property type="evidence" value="ECO:0007669"/>
    <property type="project" value="UniProtKB-UniRule"/>
</dbReference>